<proteinExistence type="predicted"/>
<protein>
    <submittedName>
        <fullName evidence="1">Uncharacterized protein</fullName>
    </submittedName>
</protein>
<dbReference type="AlphaFoldDB" id="X1IYH3"/>
<sequence>GSEVLLSLNGRELAALDWYQSGGKFRGDYNYCMLGGTPQSYVAINFGRYLWDKELAFDPSRFINPQLRIYFDIDAADASCEHNYITAFASLFDQQSISPAGFLMSKEIKSYDTGVSSHEYTDLPTDHPYRALFLRCQVDEIEPSNMIGNIKLSEDMDKRVIFDGECSLVMRGLNPYCPEVREDHWLPLAVAERSLFITATERVKAIGSVWAEEAVAQDAAFYHGDGGKLYTYATANPKNTQILTSGRLPHGTWCFPFGDPMK</sequence>
<accession>X1IYH3</accession>
<reference evidence="1" key="1">
    <citation type="journal article" date="2014" name="Front. Microbiol.">
        <title>High frequency of phylogenetically diverse reductive dehalogenase-homologous genes in deep subseafloor sedimentary metagenomes.</title>
        <authorList>
            <person name="Kawai M."/>
            <person name="Futagami T."/>
            <person name="Toyoda A."/>
            <person name="Takaki Y."/>
            <person name="Nishi S."/>
            <person name="Hori S."/>
            <person name="Arai W."/>
            <person name="Tsubouchi T."/>
            <person name="Morono Y."/>
            <person name="Uchiyama I."/>
            <person name="Ito T."/>
            <person name="Fujiyama A."/>
            <person name="Inagaki F."/>
            <person name="Takami H."/>
        </authorList>
    </citation>
    <scope>NUCLEOTIDE SEQUENCE</scope>
    <source>
        <strain evidence="1">Expedition CK06-06</strain>
    </source>
</reference>
<dbReference type="EMBL" id="BARU01031630">
    <property type="protein sequence ID" value="GAH62588.1"/>
    <property type="molecule type" value="Genomic_DNA"/>
</dbReference>
<feature type="non-terminal residue" evidence="1">
    <location>
        <position position="1"/>
    </location>
</feature>
<organism evidence="1">
    <name type="scientific">marine sediment metagenome</name>
    <dbReference type="NCBI Taxonomy" id="412755"/>
    <lineage>
        <taxon>unclassified sequences</taxon>
        <taxon>metagenomes</taxon>
        <taxon>ecological metagenomes</taxon>
    </lineage>
</organism>
<name>X1IYH3_9ZZZZ</name>
<feature type="non-terminal residue" evidence="1">
    <location>
        <position position="262"/>
    </location>
</feature>
<evidence type="ECO:0000313" key="1">
    <source>
        <dbReference type="EMBL" id="GAH62588.1"/>
    </source>
</evidence>
<comment type="caution">
    <text evidence="1">The sequence shown here is derived from an EMBL/GenBank/DDBJ whole genome shotgun (WGS) entry which is preliminary data.</text>
</comment>
<gene>
    <name evidence="1" type="ORF">S03H2_50000</name>
</gene>